<evidence type="ECO:0000313" key="3">
    <source>
        <dbReference type="Proteomes" id="UP000250043"/>
    </source>
</evidence>
<feature type="region of interest" description="Disordered" evidence="1">
    <location>
        <begin position="171"/>
        <end position="194"/>
    </location>
</feature>
<dbReference type="OrthoDB" id="5584028at2759"/>
<proteinExistence type="predicted"/>
<dbReference type="Proteomes" id="UP000250043">
    <property type="component" value="Unassembled WGS sequence"/>
</dbReference>
<name>A0A8E2DMK1_9APHY</name>
<evidence type="ECO:0000256" key="1">
    <source>
        <dbReference type="SAM" id="MobiDB-lite"/>
    </source>
</evidence>
<protein>
    <submittedName>
        <fullName evidence="2">Uncharacterized protein</fullName>
    </submittedName>
</protein>
<dbReference type="PANTHER" id="PTHR37852:SF1">
    <property type="entry name" value="HIG1 DOMAIN-CONTAINING PROTEIN"/>
    <property type="match status" value="1"/>
</dbReference>
<keyword evidence="3" id="KW-1185">Reference proteome</keyword>
<dbReference type="EMBL" id="KV722362">
    <property type="protein sequence ID" value="OCH92892.1"/>
    <property type="molecule type" value="Genomic_DNA"/>
</dbReference>
<dbReference type="PANTHER" id="PTHR37852">
    <property type="entry name" value="YALI0B21208P"/>
    <property type="match status" value="1"/>
</dbReference>
<evidence type="ECO:0000313" key="2">
    <source>
        <dbReference type="EMBL" id="OCH92892.1"/>
    </source>
</evidence>
<accession>A0A8E2DMK1</accession>
<reference evidence="2 3" key="1">
    <citation type="submission" date="2016-07" db="EMBL/GenBank/DDBJ databases">
        <title>Draft genome of the white-rot fungus Obba rivulosa 3A-2.</title>
        <authorList>
            <consortium name="DOE Joint Genome Institute"/>
            <person name="Miettinen O."/>
            <person name="Riley R."/>
            <person name="Acob R."/>
            <person name="Barry K."/>
            <person name="Cullen D."/>
            <person name="De Vries R."/>
            <person name="Hainaut M."/>
            <person name="Hatakka A."/>
            <person name="Henrissat B."/>
            <person name="Hilden K."/>
            <person name="Kuo R."/>
            <person name="Labutti K."/>
            <person name="Lipzen A."/>
            <person name="Makela M.R."/>
            <person name="Sandor L."/>
            <person name="Spatafora J.W."/>
            <person name="Grigoriev I.V."/>
            <person name="Hibbett D.S."/>
        </authorList>
    </citation>
    <scope>NUCLEOTIDE SEQUENCE [LARGE SCALE GENOMIC DNA]</scope>
    <source>
        <strain evidence="2 3">3A-2</strain>
    </source>
</reference>
<dbReference type="AlphaFoldDB" id="A0A8E2DMK1"/>
<organism evidence="2 3">
    <name type="scientific">Obba rivulosa</name>
    <dbReference type="NCBI Taxonomy" id="1052685"/>
    <lineage>
        <taxon>Eukaryota</taxon>
        <taxon>Fungi</taxon>
        <taxon>Dikarya</taxon>
        <taxon>Basidiomycota</taxon>
        <taxon>Agaricomycotina</taxon>
        <taxon>Agaricomycetes</taxon>
        <taxon>Polyporales</taxon>
        <taxon>Gelatoporiaceae</taxon>
        <taxon>Obba</taxon>
    </lineage>
</organism>
<sequence length="194" mass="21134">MSTDERSDVPPTAVRLTIPEQYYMLPGAAVLVGTTLGLFRGSRLASLRFLAENAHRPPTTMKGWYFYNKTKNYRMMLGGLKQAGLDAARLGATAAGWVIIEEGCERLGWKDVSEVAAGVGTAGIFAGVYRMPGRVMGQAMVLGAIIGVSLRAMRWGKGTLRHQVEARRAEAEVEVGEGREEISEKAETNTKSER</sequence>
<gene>
    <name evidence="2" type="ORF">OBBRIDRAFT_790749</name>
</gene>